<dbReference type="OrthoDB" id="670336at2"/>
<evidence type="ECO:0000259" key="4">
    <source>
        <dbReference type="Pfam" id="PF09394"/>
    </source>
</evidence>
<keyword evidence="3" id="KW-0732">Signal</keyword>
<proteinExistence type="predicted"/>
<gene>
    <name evidence="5" type="ORF">D7V32_15080</name>
</gene>
<dbReference type="Proteomes" id="UP000282388">
    <property type="component" value="Unassembled WGS sequence"/>
</dbReference>
<dbReference type="SUPFAM" id="SSF141066">
    <property type="entry name" value="ICP-like"/>
    <property type="match status" value="1"/>
</dbReference>
<dbReference type="GO" id="GO:0004869">
    <property type="term" value="F:cysteine-type endopeptidase inhibitor activity"/>
    <property type="evidence" value="ECO:0007669"/>
    <property type="project" value="UniProtKB-KW"/>
</dbReference>
<reference evidence="5 6" key="1">
    <citation type="submission" date="2018-09" db="EMBL/GenBank/DDBJ databases">
        <title>The draft genome of Acinetobacter spp. strains.</title>
        <authorList>
            <person name="Qin J."/>
            <person name="Feng Y."/>
            <person name="Zong Z."/>
        </authorList>
    </citation>
    <scope>NUCLEOTIDE SEQUENCE [LARGE SCALE GENOMIC DNA]</scope>
    <source>
        <strain evidence="5 6">WCHAc060012</strain>
    </source>
</reference>
<evidence type="ECO:0000256" key="1">
    <source>
        <dbReference type="ARBA" id="ARBA00022690"/>
    </source>
</evidence>
<dbReference type="InterPro" id="IPR052781">
    <property type="entry name" value="Cys_protease_inhibitor_I42"/>
</dbReference>
<keyword evidence="1" id="KW-0646">Protease inhibitor</keyword>
<feature type="signal peptide" evidence="3">
    <location>
        <begin position="1"/>
        <end position="23"/>
    </location>
</feature>
<dbReference type="EMBL" id="RAXV01000042">
    <property type="protein sequence ID" value="RKG29418.1"/>
    <property type="molecule type" value="Genomic_DNA"/>
</dbReference>
<sequence length="133" mass="14596">MKMKTLALSALFALGLAGCSSMSSTVDGSTHVFTQEQSCPALLEMDRGHTLEVILDENPSTGYVWSLAKTPALFKAEEIYTPSKQAEPAVGAGGQKTYRFTALEAGSEELRIQHKRAWENTAVDEWKCRIRIS</sequence>
<name>A0A3A8E5J9_9GAMM</name>
<dbReference type="Gene3D" id="2.60.40.2020">
    <property type="match status" value="1"/>
</dbReference>
<evidence type="ECO:0000256" key="2">
    <source>
        <dbReference type="ARBA" id="ARBA00022704"/>
    </source>
</evidence>
<keyword evidence="2" id="KW-0789">Thiol protease inhibitor</keyword>
<evidence type="ECO:0000313" key="6">
    <source>
        <dbReference type="Proteomes" id="UP000282388"/>
    </source>
</evidence>
<dbReference type="PANTHER" id="PTHR36530:SF1">
    <property type="entry name" value="AMOEBIASIN-1"/>
    <property type="match status" value="1"/>
</dbReference>
<dbReference type="PANTHER" id="PTHR36530">
    <property type="entry name" value="INHIBITOR OF CYSTEINE PEPTIDASE"/>
    <property type="match status" value="1"/>
</dbReference>
<feature type="chain" id="PRO_5017464608" description="Proteinase inhibitor I42 chagasin domain-containing protein" evidence="3">
    <location>
        <begin position="24"/>
        <end position="133"/>
    </location>
</feature>
<protein>
    <recommendedName>
        <fullName evidence="4">Proteinase inhibitor I42 chagasin domain-containing protein</fullName>
    </recommendedName>
</protein>
<dbReference type="AlphaFoldDB" id="A0A3A8E5J9"/>
<keyword evidence="6" id="KW-1185">Reference proteome</keyword>
<dbReference type="RefSeq" id="WP_120403656.1">
    <property type="nucleotide sequence ID" value="NZ_RAXV01000042.1"/>
</dbReference>
<dbReference type="Pfam" id="PF09394">
    <property type="entry name" value="Inhibitor_I42"/>
    <property type="match status" value="1"/>
</dbReference>
<evidence type="ECO:0000313" key="5">
    <source>
        <dbReference type="EMBL" id="RKG29418.1"/>
    </source>
</evidence>
<dbReference type="InterPro" id="IPR018990">
    <property type="entry name" value="Prot_inh_I42_chagasin"/>
</dbReference>
<dbReference type="InterPro" id="IPR036331">
    <property type="entry name" value="Chagasin-like_sf"/>
</dbReference>
<feature type="domain" description="Proteinase inhibitor I42 chagasin" evidence="4">
    <location>
        <begin position="45"/>
        <end position="128"/>
    </location>
</feature>
<dbReference type="PROSITE" id="PS51257">
    <property type="entry name" value="PROKAR_LIPOPROTEIN"/>
    <property type="match status" value="1"/>
</dbReference>
<evidence type="ECO:0000256" key="3">
    <source>
        <dbReference type="SAM" id="SignalP"/>
    </source>
</evidence>
<organism evidence="5 6">
    <name type="scientific">Acinetobacter tianfuensis</name>
    <dbReference type="NCBI Taxonomy" id="2419603"/>
    <lineage>
        <taxon>Bacteria</taxon>
        <taxon>Pseudomonadati</taxon>
        <taxon>Pseudomonadota</taxon>
        <taxon>Gammaproteobacteria</taxon>
        <taxon>Moraxellales</taxon>
        <taxon>Moraxellaceae</taxon>
        <taxon>Acinetobacter</taxon>
    </lineage>
</organism>
<comment type="caution">
    <text evidence="5">The sequence shown here is derived from an EMBL/GenBank/DDBJ whole genome shotgun (WGS) entry which is preliminary data.</text>
</comment>
<accession>A0A3A8E5J9</accession>